<evidence type="ECO:0000256" key="6">
    <source>
        <dbReference type="ARBA" id="ARBA00023277"/>
    </source>
</evidence>
<dbReference type="PANTHER" id="PTHR38050:SF2">
    <property type="entry name" value="FERULOYL ESTERASE C-RELATED"/>
    <property type="match status" value="1"/>
</dbReference>
<evidence type="ECO:0000313" key="8">
    <source>
        <dbReference type="EMBL" id="SIS15207.1"/>
    </source>
</evidence>
<organism evidence="8 9">
    <name type="scientific">Williamsia sterculiae</name>
    <dbReference type="NCBI Taxonomy" id="1344003"/>
    <lineage>
        <taxon>Bacteria</taxon>
        <taxon>Bacillati</taxon>
        <taxon>Actinomycetota</taxon>
        <taxon>Actinomycetes</taxon>
        <taxon>Mycobacteriales</taxon>
        <taxon>Nocardiaceae</taxon>
        <taxon>Williamsia</taxon>
    </lineage>
</organism>
<evidence type="ECO:0000256" key="1">
    <source>
        <dbReference type="ARBA" id="ARBA00004613"/>
    </source>
</evidence>
<name>A0A1N7GRI4_9NOCA</name>
<keyword evidence="9" id="KW-1185">Reference proteome</keyword>
<dbReference type="AlphaFoldDB" id="A0A1N7GRI4"/>
<dbReference type="Gene3D" id="3.40.50.1820">
    <property type="entry name" value="alpha/beta hydrolase"/>
    <property type="match status" value="1"/>
</dbReference>
<dbReference type="PANTHER" id="PTHR38050">
    <property type="match status" value="1"/>
</dbReference>
<evidence type="ECO:0000256" key="5">
    <source>
        <dbReference type="ARBA" id="ARBA00022801"/>
    </source>
</evidence>
<keyword evidence="4" id="KW-0732">Signal</keyword>
<dbReference type="Proteomes" id="UP000186218">
    <property type="component" value="Unassembled WGS sequence"/>
</dbReference>
<reference evidence="8 9" key="1">
    <citation type="submission" date="2017-01" db="EMBL/GenBank/DDBJ databases">
        <authorList>
            <person name="Mah S.A."/>
            <person name="Swanson W.J."/>
            <person name="Moy G.W."/>
            <person name="Vacquier V.D."/>
        </authorList>
    </citation>
    <scope>NUCLEOTIDE SEQUENCE [LARGE SCALE GENOMIC DNA]</scope>
    <source>
        <strain evidence="8 9">CPCC 203464</strain>
    </source>
</reference>
<proteinExistence type="predicted"/>
<keyword evidence="3" id="KW-0858">Xylan degradation</keyword>
<accession>A0A1N7GRI4</accession>
<dbReference type="InterPro" id="IPR043595">
    <property type="entry name" value="FaeB/C/D"/>
</dbReference>
<sequence>MARRVHTCRRRSRTAILIVFLIVTGVATTLSGVVAHAETSACTPGVGSTAVAALGSTDWIAGRIRIDGTPRDYVASVPAAARTRRPTPLILAFHGRNLPDVVFAAITGLSTLPALVVYPQAAVGPLGTAWEGAPYASRVDDVHFAADLIDEMSRRFCVDPDRVYATGLSNGGGMAALLACALPDRIAAVAPVAGAYYENTERGCTDHSPEVPIVEFHGTGDTTVAYSGGVEFGSRYTPVESWVTRWAVRDRCGGGPIRTRVSPMVTEFDWPNCAHNAEVVHYVIDGGGHTWPGSSLPSGPGVETTQVSATALMWSFFGRHRLSDRR</sequence>
<evidence type="ECO:0000256" key="7">
    <source>
        <dbReference type="ARBA" id="ARBA00023326"/>
    </source>
</evidence>
<protein>
    <submittedName>
        <fullName evidence="8">Polyhydroxybutyrate depolymerase</fullName>
    </submittedName>
</protein>
<dbReference type="GO" id="GO:0045493">
    <property type="term" value="P:xylan catabolic process"/>
    <property type="evidence" value="ECO:0007669"/>
    <property type="project" value="UniProtKB-KW"/>
</dbReference>
<keyword evidence="5" id="KW-0378">Hydrolase</keyword>
<comment type="subcellular location">
    <subcellularLocation>
        <location evidence="1">Secreted</location>
    </subcellularLocation>
</comment>
<gene>
    <name evidence="8" type="ORF">SAMN05445060_3035</name>
</gene>
<dbReference type="SUPFAM" id="SSF53474">
    <property type="entry name" value="alpha/beta-Hydrolases"/>
    <property type="match status" value="1"/>
</dbReference>
<dbReference type="GO" id="GO:0005576">
    <property type="term" value="C:extracellular region"/>
    <property type="evidence" value="ECO:0007669"/>
    <property type="project" value="UniProtKB-SubCell"/>
</dbReference>
<evidence type="ECO:0000256" key="2">
    <source>
        <dbReference type="ARBA" id="ARBA00022525"/>
    </source>
</evidence>
<keyword evidence="6" id="KW-0119">Carbohydrate metabolism</keyword>
<evidence type="ECO:0000256" key="4">
    <source>
        <dbReference type="ARBA" id="ARBA00022729"/>
    </source>
</evidence>
<dbReference type="GO" id="GO:0030600">
    <property type="term" value="F:feruloyl esterase activity"/>
    <property type="evidence" value="ECO:0007669"/>
    <property type="project" value="InterPro"/>
</dbReference>
<dbReference type="STRING" id="1344003.SAMN05445060_3035"/>
<evidence type="ECO:0000313" key="9">
    <source>
        <dbReference type="Proteomes" id="UP000186218"/>
    </source>
</evidence>
<dbReference type="EMBL" id="FTNT01000009">
    <property type="protein sequence ID" value="SIS15207.1"/>
    <property type="molecule type" value="Genomic_DNA"/>
</dbReference>
<evidence type="ECO:0000256" key="3">
    <source>
        <dbReference type="ARBA" id="ARBA00022651"/>
    </source>
</evidence>
<dbReference type="InterPro" id="IPR029058">
    <property type="entry name" value="AB_hydrolase_fold"/>
</dbReference>
<keyword evidence="2" id="KW-0964">Secreted</keyword>
<keyword evidence="7" id="KW-0624">Polysaccharide degradation</keyword>